<gene>
    <name evidence="2" type="ORF">Pan189_00520</name>
</gene>
<dbReference type="PANTHER" id="PTHR34107:SF4">
    <property type="entry name" value="SLL1222 PROTEIN"/>
    <property type="match status" value="1"/>
</dbReference>
<accession>A0A517QVL7</accession>
<keyword evidence="3" id="KW-1185">Reference proteome</keyword>
<reference evidence="2 3" key="1">
    <citation type="submission" date="2019-02" db="EMBL/GenBank/DDBJ databases">
        <title>Deep-cultivation of Planctomycetes and their phenomic and genomic characterization uncovers novel biology.</title>
        <authorList>
            <person name="Wiegand S."/>
            <person name="Jogler M."/>
            <person name="Boedeker C."/>
            <person name="Pinto D."/>
            <person name="Vollmers J."/>
            <person name="Rivas-Marin E."/>
            <person name="Kohn T."/>
            <person name="Peeters S.H."/>
            <person name="Heuer A."/>
            <person name="Rast P."/>
            <person name="Oberbeckmann S."/>
            <person name="Bunk B."/>
            <person name="Jeske O."/>
            <person name="Meyerdierks A."/>
            <person name="Storesund J.E."/>
            <person name="Kallscheuer N."/>
            <person name="Luecker S."/>
            <person name="Lage O.M."/>
            <person name="Pohl T."/>
            <person name="Merkel B.J."/>
            <person name="Hornburger P."/>
            <person name="Mueller R.-W."/>
            <person name="Bruemmer F."/>
            <person name="Labrenz M."/>
            <person name="Spormann A.M."/>
            <person name="Op den Camp H."/>
            <person name="Overmann J."/>
            <person name="Amann R."/>
            <person name="Jetten M.S.M."/>
            <person name="Mascher T."/>
            <person name="Medema M.H."/>
            <person name="Devos D.P."/>
            <person name="Kaster A.-K."/>
            <person name="Ovreas L."/>
            <person name="Rohde M."/>
            <person name="Galperin M.Y."/>
            <person name="Jogler C."/>
        </authorList>
    </citation>
    <scope>NUCLEOTIDE SEQUENCE [LARGE SCALE GENOMIC DNA]</scope>
    <source>
        <strain evidence="2 3">Pan189</strain>
    </source>
</reference>
<dbReference type="EMBL" id="CP036268">
    <property type="protein sequence ID" value="QDT35699.1"/>
    <property type="molecule type" value="Genomic_DNA"/>
</dbReference>
<dbReference type="Gene3D" id="3.90.1570.10">
    <property type="entry name" value="tt1808, chain A"/>
    <property type="match status" value="1"/>
</dbReference>
<dbReference type="Pfam" id="PF05685">
    <property type="entry name" value="Uma2"/>
    <property type="match status" value="1"/>
</dbReference>
<dbReference type="CDD" id="cd06260">
    <property type="entry name" value="DUF820-like"/>
    <property type="match status" value="1"/>
</dbReference>
<dbReference type="AlphaFoldDB" id="A0A517QVL7"/>
<protein>
    <recommendedName>
        <fullName evidence="1">Putative restriction endonuclease domain-containing protein</fullName>
    </recommendedName>
</protein>
<dbReference type="InterPro" id="IPR012296">
    <property type="entry name" value="Nuclease_put_TT1808"/>
</dbReference>
<dbReference type="OrthoDB" id="280487at2"/>
<dbReference type="InterPro" id="IPR008538">
    <property type="entry name" value="Uma2"/>
</dbReference>
<dbReference type="InterPro" id="IPR011335">
    <property type="entry name" value="Restrct_endonuc-II-like"/>
</dbReference>
<evidence type="ECO:0000259" key="1">
    <source>
        <dbReference type="Pfam" id="PF05685"/>
    </source>
</evidence>
<organism evidence="2 3">
    <name type="scientific">Stratiformator vulcanicus</name>
    <dbReference type="NCBI Taxonomy" id="2527980"/>
    <lineage>
        <taxon>Bacteria</taxon>
        <taxon>Pseudomonadati</taxon>
        <taxon>Planctomycetota</taxon>
        <taxon>Planctomycetia</taxon>
        <taxon>Planctomycetales</taxon>
        <taxon>Planctomycetaceae</taxon>
        <taxon>Stratiformator</taxon>
    </lineage>
</organism>
<dbReference type="PANTHER" id="PTHR34107">
    <property type="entry name" value="SLL0198 PROTEIN-RELATED"/>
    <property type="match status" value="1"/>
</dbReference>
<evidence type="ECO:0000313" key="2">
    <source>
        <dbReference type="EMBL" id="QDT35699.1"/>
    </source>
</evidence>
<feature type="domain" description="Putative restriction endonuclease" evidence="1">
    <location>
        <begin position="36"/>
        <end position="197"/>
    </location>
</feature>
<dbReference type="KEGG" id="svp:Pan189_00520"/>
<name>A0A517QVL7_9PLAN</name>
<dbReference type="RefSeq" id="WP_145361971.1">
    <property type="nucleotide sequence ID" value="NZ_CP036268.1"/>
</dbReference>
<proteinExistence type="predicted"/>
<evidence type="ECO:0000313" key="3">
    <source>
        <dbReference type="Proteomes" id="UP000317318"/>
    </source>
</evidence>
<sequence length="210" mass="23729">MSTSRSIDDVIHHPRPGEPAYFIAEFWPDQGRWSEEAYFRLPKQQGVELVDGRLEMLAVPTTTHQRLMKWVFRLLMISVDDRGLGETFPAGLRVRIRAGNVREPDVVVVLNRRPGADENRALNHADLAVEVVSPSDPDRDWVEKHRDYAEAGISEYWIVDPRDRTLTIFSLDEAGVYQQAGRCASGQTARSTLLPDVTVVIDELFACVGE</sequence>
<dbReference type="SUPFAM" id="SSF52980">
    <property type="entry name" value="Restriction endonuclease-like"/>
    <property type="match status" value="1"/>
</dbReference>
<dbReference type="Proteomes" id="UP000317318">
    <property type="component" value="Chromosome"/>
</dbReference>